<dbReference type="Pfam" id="PF25381">
    <property type="entry name" value="PH_26"/>
    <property type="match status" value="2"/>
</dbReference>
<dbReference type="OrthoDB" id="5563754at2759"/>
<feature type="compositionally biased region" description="Polar residues" evidence="1">
    <location>
        <begin position="530"/>
        <end position="541"/>
    </location>
</feature>
<name>A0A7H9B8X6_ZYGMR</name>
<reference evidence="3 4" key="1">
    <citation type="submission" date="2020-07" db="EMBL/GenBank/DDBJ databases">
        <title>The yeast mating-type switching endonuclease HO is a domesticated member of an unorthodox homing genetic element family.</title>
        <authorList>
            <person name="Coughlan A.Y."/>
            <person name="Lombardi L."/>
            <person name="Braun-Galleani S."/>
            <person name="Martos A.R."/>
            <person name="Galeote V."/>
            <person name="Bigey F."/>
            <person name="Dequin S."/>
            <person name="Byrne K.P."/>
            <person name="Wolfe K.H."/>
        </authorList>
    </citation>
    <scope>NUCLEOTIDE SEQUENCE [LARGE SCALE GENOMIC DNA]</scope>
    <source>
        <strain evidence="3 4">NRRL Y-6702</strain>
    </source>
</reference>
<feature type="region of interest" description="Disordered" evidence="1">
    <location>
        <begin position="520"/>
        <end position="541"/>
    </location>
</feature>
<evidence type="ECO:0000259" key="2">
    <source>
        <dbReference type="PROSITE" id="PS50835"/>
    </source>
</evidence>
<dbReference type="Proteomes" id="UP000509704">
    <property type="component" value="Chromosome 7"/>
</dbReference>
<dbReference type="InterPro" id="IPR058155">
    <property type="entry name" value="Skg3/CAF120-like_PH"/>
</dbReference>
<dbReference type="KEGG" id="zmk:HG535_0G03320"/>
<accession>A0A7H9B8X6</accession>
<sequence>MGILSTIRTSVSSPHQIPIFRQKESVNDFLSLDATSESLMPSYVVNSIPEDTLTVTNPLMVLLQAQSNKRYYEWNFNAASDVVWHVSSKETLETYVVVERLILVGAELIIEGNDFGMYRVGLVDEFDSIGTSVVQTEGQTLSVNDGALSLACTSRDWVKVLEKLCLLSIFEHYSIYKSLSGAIISSYGLKMSDMHVILDSSFNFKDWCEIYLEGEGWVKVWCHIDKVSKNSTSNDNRSGHCQIKFYKNEKSKSSRNLLCFIPDCAYVQDIFFYKDCQKENSYATKSSALDFLKSINTLKVIGDVSFPSEGYSRKHRSSSISNMSFFSKGENRTRSSSSSSINSSTSPNQSPVRSSARSPQLRMFSPSKRHQRTSSQISVDSVYSTHKDLDNCTISSKGLLIRPISHNGVIHLQTMIRFAIPMMDCVRKYGRPKRFKTDRTDPDSLMFGQPKLPSIDYFAAEELQVLLHPETNIECTTPSESSAVALNWLSDSLAKRMLENHTRSDNLTYRTLADVRRQNSERCSLDQMKSESVTTNSSPIV</sequence>
<dbReference type="EMBL" id="CP058610">
    <property type="protein sequence ID" value="QLG74449.1"/>
    <property type="molecule type" value="Genomic_DNA"/>
</dbReference>
<dbReference type="AlphaFoldDB" id="A0A7H9B8X6"/>
<organism evidence="3 4">
    <name type="scientific">Zygotorulaspora mrakii</name>
    <name type="common">Zygosaccharomyces mrakii</name>
    <dbReference type="NCBI Taxonomy" id="42260"/>
    <lineage>
        <taxon>Eukaryota</taxon>
        <taxon>Fungi</taxon>
        <taxon>Dikarya</taxon>
        <taxon>Ascomycota</taxon>
        <taxon>Saccharomycotina</taxon>
        <taxon>Saccharomycetes</taxon>
        <taxon>Saccharomycetales</taxon>
        <taxon>Saccharomycetaceae</taxon>
        <taxon>Zygotorulaspora</taxon>
    </lineage>
</organism>
<evidence type="ECO:0000256" key="1">
    <source>
        <dbReference type="SAM" id="MobiDB-lite"/>
    </source>
</evidence>
<dbReference type="PROSITE" id="PS50835">
    <property type="entry name" value="IG_LIKE"/>
    <property type="match status" value="1"/>
</dbReference>
<proteinExistence type="predicted"/>
<feature type="domain" description="Ig-like" evidence="2">
    <location>
        <begin position="453"/>
        <end position="534"/>
    </location>
</feature>
<keyword evidence="4" id="KW-1185">Reference proteome</keyword>
<protein>
    <recommendedName>
        <fullName evidence="2">Ig-like domain-containing protein</fullName>
    </recommendedName>
</protein>
<feature type="compositionally biased region" description="Low complexity" evidence="1">
    <location>
        <begin position="334"/>
        <end position="351"/>
    </location>
</feature>
<dbReference type="GeneID" id="59238232"/>
<evidence type="ECO:0000313" key="4">
    <source>
        <dbReference type="Proteomes" id="UP000509704"/>
    </source>
</evidence>
<dbReference type="InterPro" id="IPR007110">
    <property type="entry name" value="Ig-like_dom"/>
</dbReference>
<feature type="region of interest" description="Disordered" evidence="1">
    <location>
        <begin position="322"/>
        <end position="379"/>
    </location>
</feature>
<gene>
    <name evidence="3" type="ORF">HG535_0G03320</name>
</gene>
<evidence type="ECO:0000313" key="3">
    <source>
        <dbReference type="EMBL" id="QLG74449.1"/>
    </source>
</evidence>
<dbReference type="RefSeq" id="XP_037146174.1">
    <property type="nucleotide sequence ID" value="XM_037290279.1"/>
</dbReference>